<accession>A0A392MTE1</accession>
<sequence>MQSFQLERNSGKKCYMLSARSLAIVWGDDTHYWNWIAMPDSRFPEVAFLRFVWWLEIRGMINKLALSKNTRYAAYLVFKMQCGLGFENTPVELSVGVEGGLQSTKNVCLYPNGEFKVYIRRSLRSLPRPSVRSDGWLEIEMGEFFNSELEDEEIHMSVIEIKSGTMKERFSLEGIEVRPKVDN</sequence>
<dbReference type="PANTHER" id="PTHR32278">
    <property type="entry name" value="F-BOX DOMAIN-CONTAINING PROTEIN"/>
    <property type="match status" value="1"/>
</dbReference>
<dbReference type="EMBL" id="LXQA010018963">
    <property type="protein sequence ID" value="MCH90741.1"/>
    <property type="molecule type" value="Genomic_DNA"/>
</dbReference>
<evidence type="ECO:0000313" key="2">
    <source>
        <dbReference type="Proteomes" id="UP000265520"/>
    </source>
</evidence>
<reference evidence="1 2" key="1">
    <citation type="journal article" date="2018" name="Front. Plant Sci.">
        <title>Red Clover (Trifolium pratense) and Zigzag Clover (T. medium) - A Picture of Genomic Similarities and Differences.</title>
        <authorList>
            <person name="Dluhosova J."/>
            <person name="Istvanek J."/>
            <person name="Nedelnik J."/>
            <person name="Repkova J."/>
        </authorList>
    </citation>
    <scope>NUCLEOTIDE SEQUENCE [LARGE SCALE GENOMIC DNA]</scope>
    <source>
        <strain evidence="2">cv. 10/8</strain>
        <tissue evidence="1">Leaf</tissue>
    </source>
</reference>
<protein>
    <submittedName>
        <fullName evidence="1">F-box protein PP2-B1</fullName>
    </submittedName>
</protein>
<comment type="caution">
    <text evidence="1">The sequence shown here is derived from an EMBL/GenBank/DDBJ whole genome shotgun (WGS) entry which is preliminary data.</text>
</comment>
<keyword evidence="2" id="KW-1185">Reference proteome</keyword>
<dbReference type="InterPro" id="IPR025886">
    <property type="entry name" value="PP2-like"/>
</dbReference>
<proteinExistence type="predicted"/>
<dbReference type="AlphaFoldDB" id="A0A392MTE1"/>
<name>A0A392MTE1_9FABA</name>
<gene>
    <name evidence="1" type="ORF">A2U01_0011663</name>
</gene>
<evidence type="ECO:0000313" key="1">
    <source>
        <dbReference type="EMBL" id="MCH90741.1"/>
    </source>
</evidence>
<dbReference type="Proteomes" id="UP000265520">
    <property type="component" value="Unassembled WGS sequence"/>
</dbReference>
<organism evidence="1 2">
    <name type="scientific">Trifolium medium</name>
    <dbReference type="NCBI Taxonomy" id="97028"/>
    <lineage>
        <taxon>Eukaryota</taxon>
        <taxon>Viridiplantae</taxon>
        <taxon>Streptophyta</taxon>
        <taxon>Embryophyta</taxon>
        <taxon>Tracheophyta</taxon>
        <taxon>Spermatophyta</taxon>
        <taxon>Magnoliopsida</taxon>
        <taxon>eudicotyledons</taxon>
        <taxon>Gunneridae</taxon>
        <taxon>Pentapetalae</taxon>
        <taxon>rosids</taxon>
        <taxon>fabids</taxon>
        <taxon>Fabales</taxon>
        <taxon>Fabaceae</taxon>
        <taxon>Papilionoideae</taxon>
        <taxon>50 kb inversion clade</taxon>
        <taxon>NPAAA clade</taxon>
        <taxon>Hologalegina</taxon>
        <taxon>IRL clade</taxon>
        <taxon>Trifolieae</taxon>
        <taxon>Trifolium</taxon>
    </lineage>
</organism>
<dbReference type="Pfam" id="PF14299">
    <property type="entry name" value="PP2"/>
    <property type="match status" value="1"/>
</dbReference>
<dbReference type="PANTHER" id="PTHR32278:SF131">
    <property type="entry name" value="F-BOX PROTEIN PP2-A13"/>
    <property type="match status" value="1"/>
</dbReference>